<proteinExistence type="inferred from homology"/>
<keyword evidence="9" id="KW-1185">Reference proteome</keyword>
<evidence type="ECO:0000313" key="8">
    <source>
        <dbReference type="EMBL" id="MDI1487085.1"/>
    </source>
</evidence>
<comment type="caution">
    <text evidence="8">The sequence shown here is derived from an EMBL/GenBank/DDBJ whole genome shotgun (WGS) entry which is preliminary data.</text>
</comment>
<dbReference type="Proteomes" id="UP001161017">
    <property type="component" value="Unassembled WGS sequence"/>
</dbReference>
<comment type="cofactor">
    <cofactor evidence="1">
        <name>heme</name>
        <dbReference type="ChEBI" id="CHEBI:30413"/>
    </cofactor>
</comment>
<sequence>MAFLSYTALILSATAFLILHLAIKKCLVTRSYHIQNAQRRCNPPPYIPGWGITRLLDAMKASREDRMPQYVVSLLDSVGPSVHTIDARMLTDKLTVTRDPANVEAIFAGQAADFDIGPNRENSFKPLLGVGVTTARGEKWKHGRALLRPQFSREQISDLGVEERHVRAMLEVLEGKVAGDDGWTGGFDLQPILSHLTHKVAIEMLYGEGVNVSGDVTSGEFSRHLDAGKSWLYERMMMGKFGWLFGSSAFRGHCKAVHAFVDGIVETRTRSGDFKLNEKEEVVSGKNFVFLDELSKHTQDPLELRNETLHVLSASWDTTAALIGWVFYFLARNTQVHRKLRAEIETAFADGITFANLRDCHYLNDTINEAFRCAGVIPVIERMTTRDTTLPQGGGATGQDSIYLPKDSRVLISTYGMQMRSDIWGNDPEGFSPERWFGRKAGYEFVPFAGGPRKCIGRNFALISANGDTC</sequence>
<dbReference type="InterPro" id="IPR002974">
    <property type="entry name" value="Cyt_P450_E_CYP52_ascomycetes"/>
</dbReference>
<dbReference type="EMBL" id="JAPUFD010000004">
    <property type="protein sequence ID" value="MDI1487085.1"/>
    <property type="molecule type" value="Genomic_DNA"/>
</dbReference>
<organism evidence="8 9">
    <name type="scientific">Ramalina farinacea</name>
    <dbReference type="NCBI Taxonomy" id="258253"/>
    <lineage>
        <taxon>Eukaryota</taxon>
        <taxon>Fungi</taxon>
        <taxon>Dikarya</taxon>
        <taxon>Ascomycota</taxon>
        <taxon>Pezizomycotina</taxon>
        <taxon>Lecanoromycetes</taxon>
        <taxon>OSLEUM clade</taxon>
        <taxon>Lecanoromycetidae</taxon>
        <taxon>Lecanorales</taxon>
        <taxon>Lecanorineae</taxon>
        <taxon>Ramalinaceae</taxon>
        <taxon>Ramalina</taxon>
    </lineage>
</organism>
<dbReference type="Pfam" id="PF00067">
    <property type="entry name" value="p450"/>
    <property type="match status" value="1"/>
</dbReference>
<dbReference type="PRINTS" id="PR00385">
    <property type="entry name" value="P450"/>
</dbReference>
<reference evidence="8" key="1">
    <citation type="journal article" date="2023" name="Genome Biol. Evol.">
        <title>First Whole Genome Sequence and Flow Cytometry Genome Size Data for the Lichen-Forming Fungus Ramalina farinacea (Ascomycota).</title>
        <authorList>
            <person name="Llewellyn T."/>
            <person name="Mian S."/>
            <person name="Hill R."/>
            <person name="Leitch I.J."/>
            <person name="Gaya E."/>
        </authorList>
    </citation>
    <scope>NUCLEOTIDE SEQUENCE</scope>
    <source>
        <strain evidence="8">LIQ254RAFAR</strain>
    </source>
</reference>
<evidence type="ECO:0000256" key="3">
    <source>
        <dbReference type="ARBA" id="ARBA00022617"/>
    </source>
</evidence>
<gene>
    <name evidence="8" type="ORF">OHK93_006348</name>
</gene>
<dbReference type="PANTHER" id="PTHR24287">
    <property type="entry name" value="P450, PUTATIVE (EUROFUNG)-RELATED"/>
    <property type="match status" value="1"/>
</dbReference>
<protein>
    <recommendedName>
        <fullName evidence="10">Cytochrome P450</fullName>
    </recommendedName>
</protein>
<dbReference type="Gene3D" id="1.10.630.10">
    <property type="entry name" value="Cytochrome P450"/>
    <property type="match status" value="1"/>
</dbReference>
<evidence type="ECO:0000256" key="6">
    <source>
        <dbReference type="ARBA" id="ARBA00023004"/>
    </source>
</evidence>
<keyword evidence="7" id="KW-0503">Monooxygenase</keyword>
<accession>A0AA43QMN9</accession>
<dbReference type="GO" id="GO:0016712">
    <property type="term" value="F:oxidoreductase activity, acting on paired donors, with incorporation or reduction of molecular oxygen, reduced flavin or flavoprotein as one donor, and incorporation of one atom of oxygen"/>
    <property type="evidence" value="ECO:0007669"/>
    <property type="project" value="InterPro"/>
</dbReference>
<keyword evidence="6" id="KW-0408">Iron</keyword>
<dbReference type="PANTHER" id="PTHR24287:SF1">
    <property type="entry name" value="P450, PUTATIVE (EUROFUNG)-RELATED"/>
    <property type="match status" value="1"/>
</dbReference>
<evidence type="ECO:0008006" key="10">
    <source>
        <dbReference type="Google" id="ProtNLM"/>
    </source>
</evidence>
<evidence type="ECO:0000256" key="2">
    <source>
        <dbReference type="ARBA" id="ARBA00010617"/>
    </source>
</evidence>
<name>A0AA43QMN9_9LECA</name>
<evidence type="ECO:0000256" key="1">
    <source>
        <dbReference type="ARBA" id="ARBA00001971"/>
    </source>
</evidence>
<dbReference type="PRINTS" id="PR01239">
    <property type="entry name" value="EP450IICYP52"/>
</dbReference>
<evidence type="ECO:0000256" key="4">
    <source>
        <dbReference type="ARBA" id="ARBA00022723"/>
    </source>
</evidence>
<evidence type="ECO:0000256" key="5">
    <source>
        <dbReference type="ARBA" id="ARBA00023002"/>
    </source>
</evidence>
<keyword evidence="5" id="KW-0560">Oxidoreductase</keyword>
<evidence type="ECO:0000313" key="9">
    <source>
        <dbReference type="Proteomes" id="UP001161017"/>
    </source>
</evidence>
<dbReference type="InterPro" id="IPR047146">
    <property type="entry name" value="Cyt_P450_E_CYP52_fungi"/>
</dbReference>
<dbReference type="SUPFAM" id="SSF48264">
    <property type="entry name" value="Cytochrome P450"/>
    <property type="match status" value="1"/>
</dbReference>
<dbReference type="AlphaFoldDB" id="A0AA43QMN9"/>
<comment type="similarity">
    <text evidence="2">Belongs to the cytochrome P450 family.</text>
</comment>
<dbReference type="InterPro" id="IPR036396">
    <property type="entry name" value="Cyt_P450_sf"/>
</dbReference>
<dbReference type="GO" id="GO:0005506">
    <property type="term" value="F:iron ion binding"/>
    <property type="evidence" value="ECO:0007669"/>
    <property type="project" value="InterPro"/>
</dbReference>
<keyword evidence="4" id="KW-0479">Metal-binding</keyword>
<keyword evidence="3" id="KW-0349">Heme</keyword>
<dbReference type="GO" id="GO:0020037">
    <property type="term" value="F:heme binding"/>
    <property type="evidence" value="ECO:0007669"/>
    <property type="project" value="InterPro"/>
</dbReference>
<dbReference type="InterPro" id="IPR001128">
    <property type="entry name" value="Cyt_P450"/>
</dbReference>
<evidence type="ECO:0000256" key="7">
    <source>
        <dbReference type="ARBA" id="ARBA00023033"/>
    </source>
</evidence>